<protein>
    <recommendedName>
        <fullName evidence="1">Small ubiquitin-related modifier</fullName>
        <shortName evidence="1">SUMO</shortName>
    </recommendedName>
</protein>
<dbReference type="Pfam" id="PF11976">
    <property type="entry name" value="Rad60-SLD"/>
    <property type="match status" value="1"/>
</dbReference>
<dbReference type="GO" id="GO:0005634">
    <property type="term" value="C:nucleus"/>
    <property type="evidence" value="ECO:0007669"/>
    <property type="project" value="UniProtKB-SubCell"/>
</dbReference>
<accession>A0AAW1YPH0</accession>
<feature type="region of interest" description="Disordered" evidence="2">
    <location>
        <begin position="1"/>
        <end position="26"/>
    </location>
</feature>
<dbReference type="PROSITE" id="PS50053">
    <property type="entry name" value="UBIQUITIN_2"/>
    <property type="match status" value="1"/>
</dbReference>
<dbReference type="PANTHER" id="PTHR10562">
    <property type="entry name" value="SMALL UBIQUITIN-RELATED MODIFIER"/>
    <property type="match status" value="1"/>
</dbReference>
<dbReference type="InterPro" id="IPR029071">
    <property type="entry name" value="Ubiquitin-like_domsf"/>
</dbReference>
<dbReference type="EMBL" id="JBEDUW010000001">
    <property type="protein sequence ID" value="KAK9950625.1"/>
    <property type="molecule type" value="Genomic_DNA"/>
</dbReference>
<keyword evidence="5" id="KW-1185">Reference proteome</keyword>
<dbReference type="AlphaFoldDB" id="A0AAW1YPH0"/>
<name>A0AAW1YPH0_RUBAR</name>
<dbReference type="InterPro" id="IPR000626">
    <property type="entry name" value="Ubiquitin-like_dom"/>
</dbReference>
<dbReference type="SUPFAM" id="SSF54236">
    <property type="entry name" value="Ubiquitin-like"/>
    <property type="match status" value="1"/>
</dbReference>
<sequence length="104" mass="11726">MSGVNRDNGKKPAAAAADEQRSTDVNLKVKSQKRKTMYFRMKRNTPLQELIDVYSKRYDIYNFRFLFNGQGINPKLTAIQSGMKDGDEIDAMLHVDGGGGRLVQ</sequence>
<dbReference type="Proteomes" id="UP001457282">
    <property type="component" value="Unassembled WGS sequence"/>
</dbReference>
<dbReference type="SMART" id="SM00213">
    <property type="entry name" value="UBQ"/>
    <property type="match status" value="1"/>
</dbReference>
<proteinExistence type="inferred from homology"/>
<keyword evidence="1" id="KW-0833">Ubl conjugation pathway</keyword>
<evidence type="ECO:0000259" key="3">
    <source>
        <dbReference type="PROSITE" id="PS50053"/>
    </source>
</evidence>
<organism evidence="4 5">
    <name type="scientific">Rubus argutus</name>
    <name type="common">Southern blackberry</name>
    <dbReference type="NCBI Taxonomy" id="59490"/>
    <lineage>
        <taxon>Eukaryota</taxon>
        <taxon>Viridiplantae</taxon>
        <taxon>Streptophyta</taxon>
        <taxon>Embryophyta</taxon>
        <taxon>Tracheophyta</taxon>
        <taxon>Spermatophyta</taxon>
        <taxon>Magnoliopsida</taxon>
        <taxon>eudicotyledons</taxon>
        <taxon>Gunneridae</taxon>
        <taxon>Pentapetalae</taxon>
        <taxon>rosids</taxon>
        <taxon>fabids</taxon>
        <taxon>Rosales</taxon>
        <taxon>Rosaceae</taxon>
        <taxon>Rosoideae</taxon>
        <taxon>Rosoideae incertae sedis</taxon>
        <taxon>Rubus</taxon>
    </lineage>
</organism>
<evidence type="ECO:0000256" key="1">
    <source>
        <dbReference type="RuleBase" id="RU361190"/>
    </source>
</evidence>
<dbReference type="Gene3D" id="3.10.20.90">
    <property type="entry name" value="Phosphatidylinositol 3-kinase Catalytic Subunit, Chain A, domain 1"/>
    <property type="match status" value="1"/>
</dbReference>
<feature type="domain" description="Ubiquitin-like" evidence="3">
    <location>
        <begin position="25"/>
        <end position="98"/>
    </location>
</feature>
<evidence type="ECO:0000313" key="5">
    <source>
        <dbReference type="Proteomes" id="UP001457282"/>
    </source>
</evidence>
<dbReference type="InterPro" id="IPR022617">
    <property type="entry name" value="Rad60/SUMO-like_dom"/>
</dbReference>
<evidence type="ECO:0000313" key="4">
    <source>
        <dbReference type="EMBL" id="KAK9950625.1"/>
    </source>
</evidence>
<comment type="subcellular location">
    <subcellularLocation>
        <location evidence="1">Nucleus</location>
    </subcellularLocation>
</comment>
<gene>
    <name evidence="4" type="ORF">M0R45_006105</name>
</gene>
<keyword evidence="1" id="KW-0539">Nucleus</keyword>
<evidence type="ECO:0000256" key="2">
    <source>
        <dbReference type="SAM" id="MobiDB-lite"/>
    </source>
</evidence>
<comment type="caution">
    <text evidence="4">The sequence shown here is derived from an EMBL/GenBank/DDBJ whole genome shotgun (WGS) entry which is preliminary data.</text>
</comment>
<reference evidence="4 5" key="1">
    <citation type="journal article" date="2023" name="G3 (Bethesda)">
        <title>A chromosome-length genome assembly and annotation of blackberry (Rubus argutus, cv. 'Hillquist').</title>
        <authorList>
            <person name="Bruna T."/>
            <person name="Aryal R."/>
            <person name="Dudchenko O."/>
            <person name="Sargent D.J."/>
            <person name="Mead D."/>
            <person name="Buti M."/>
            <person name="Cavallini A."/>
            <person name="Hytonen T."/>
            <person name="Andres J."/>
            <person name="Pham M."/>
            <person name="Weisz D."/>
            <person name="Mascagni F."/>
            <person name="Usai G."/>
            <person name="Natali L."/>
            <person name="Bassil N."/>
            <person name="Fernandez G.E."/>
            <person name="Lomsadze A."/>
            <person name="Armour M."/>
            <person name="Olukolu B."/>
            <person name="Poorten T."/>
            <person name="Britton C."/>
            <person name="Davik J."/>
            <person name="Ashrafi H."/>
            <person name="Aiden E.L."/>
            <person name="Borodovsky M."/>
            <person name="Worthington M."/>
        </authorList>
    </citation>
    <scope>NUCLEOTIDE SEQUENCE [LARGE SCALE GENOMIC DNA]</scope>
    <source>
        <strain evidence="4">PI 553951</strain>
    </source>
</reference>
<comment type="similarity">
    <text evidence="1">Belongs to the ubiquitin family. SUMO subfamily.</text>
</comment>